<dbReference type="EMBL" id="RBNL01004905">
    <property type="protein sequence ID" value="RML21209.1"/>
    <property type="molecule type" value="Genomic_DNA"/>
</dbReference>
<evidence type="ECO:0000313" key="1">
    <source>
        <dbReference type="EMBL" id="RML21209.1"/>
    </source>
</evidence>
<protein>
    <submittedName>
        <fullName evidence="1">Uncharacterized protein</fullName>
    </submittedName>
</protein>
<reference evidence="1 2" key="1">
    <citation type="submission" date="2018-08" db="EMBL/GenBank/DDBJ databases">
        <title>Recombination of ecologically and evolutionarily significant loci maintains genetic cohesion in the Pseudomonas syringae species complex.</title>
        <authorList>
            <person name="Dillon M."/>
            <person name="Thakur S."/>
            <person name="Almeida R.N.D."/>
            <person name="Weir B.S."/>
            <person name="Guttman D.S."/>
        </authorList>
    </citation>
    <scope>NUCLEOTIDE SEQUENCE [LARGE SCALE GENOMIC DNA]</scope>
    <source>
        <strain evidence="1 2">88_10</strain>
    </source>
</reference>
<comment type="caution">
    <text evidence="1">The sequence shown here is derived from an EMBL/GenBank/DDBJ whole genome shotgun (WGS) entry which is preliminary data.</text>
</comment>
<accession>A0A3M2U2F9</accession>
<proteinExistence type="predicted"/>
<dbReference type="AlphaFoldDB" id="A0A3M2U2F9"/>
<organism evidence="1 2">
    <name type="scientific">Pseudomonas syringae pv. maculicola</name>
    <dbReference type="NCBI Taxonomy" id="59511"/>
    <lineage>
        <taxon>Bacteria</taxon>
        <taxon>Pseudomonadati</taxon>
        <taxon>Pseudomonadota</taxon>
        <taxon>Gammaproteobacteria</taxon>
        <taxon>Pseudomonadales</taxon>
        <taxon>Pseudomonadaceae</taxon>
        <taxon>Pseudomonas</taxon>
    </lineage>
</organism>
<sequence>MAVAASQFGGHIAHQFEQGAIGVDPYADRNNGRKHTDRLFLTGRRAVMQGHADDDLFSITNT</sequence>
<evidence type="ECO:0000313" key="2">
    <source>
        <dbReference type="Proteomes" id="UP000282378"/>
    </source>
</evidence>
<dbReference type="Proteomes" id="UP000282378">
    <property type="component" value="Unassembled WGS sequence"/>
</dbReference>
<gene>
    <name evidence="1" type="ORF">APX70_05885</name>
</gene>
<name>A0A3M2U2F9_PSEYM</name>